<reference evidence="2 3" key="1">
    <citation type="submission" date="2018-03" db="EMBL/GenBank/DDBJ databases">
        <title>Genomic Encyclopedia of Type Strains, Phase III (KMG-III): the genomes of soil and plant-associated and newly described type strains.</title>
        <authorList>
            <person name="Whitman W."/>
        </authorList>
    </citation>
    <scope>NUCLEOTIDE SEQUENCE [LARGE SCALE GENOMIC DNA]</scope>
    <source>
        <strain evidence="2 3">CGMCC 4.7067</strain>
    </source>
</reference>
<feature type="transmembrane region" description="Helical" evidence="1">
    <location>
        <begin position="44"/>
        <end position="65"/>
    </location>
</feature>
<dbReference type="AlphaFoldDB" id="A0A2T0UET0"/>
<protein>
    <submittedName>
        <fullName evidence="2">Uncharacterized protein</fullName>
    </submittedName>
</protein>
<feature type="transmembrane region" description="Helical" evidence="1">
    <location>
        <begin position="20"/>
        <end position="38"/>
    </location>
</feature>
<keyword evidence="1" id="KW-0812">Transmembrane</keyword>
<gene>
    <name evidence="2" type="ORF">B0I28_10988</name>
</gene>
<evidence type="ECO:0000256" key="1">
    <source>
        <dbReference type="SAM" id="Phobius"/>
    </source>
</evidence>
<keyword evidence="1" id="KW-1133">Transmembrane helix</keyword>
<name>A0A2T0UET0_9ACTN</name>
<keyword evidence="1" id="KW-0472">Membrane</keyword>
<dbReference type="Proteomes" id="UP000238176">
    <property type="component" value="Unassembled WGS sequence"/>
</dbReference>
<keyword evidence="3" id="KW-1185">Reference proteome</keyword>
<comment type="caution">
    <text evidence="2">The sequence shown here is derived from an EMBL/GenBank/DDBJ whole genome shotgun (WGS) entry which is preliminary data.</text>
</comment>
<accession>A0A2T0UET0</accession>
<evidence type="ECO:0000313" key="3">
    <source>
        <dbReference type="Proteomes" id="UP000238176"/>
    </source>
</evidence>
<sequence>MPYAGGMSEPSTPERTRKPLTAVGVVGIVVLVLLVLLVPPFRVLGGLLLIAVFVAIGIAYALIWARIGMIRRKRRKQVQR</sequence>
<evidence type="ECO:0000313" key="2">
    <source>
        <dbReference type="EMBL" id="PRY56439.1"/>
    </source>
</evidence>
<organism evidence="2 3">
    <name type="scientific">Glycomyces artemisiae</name>
    <dbReference type="NCBI Taxonomy" id="1076443"/>
    <lineage>
        <taxon>Bacteria</taxon>
        <taxon>Bacillati</taxon>
        <taxon>Actinomycetota</taxon>
        <taxon>Actinomycetes</taxon>
        <taxon>Glycomycetales</taxon>
        <taxon>Glycomycetaceae</taxon>
        <taxon>Glycomyces</taxon>
    </lineage>
</organism>
<dbReference type="EMBL" id="PVTJ01000009">
    <property type="protein sequence ID" value="PRY56439.1"/>
    <property type="molecule type" value="Genomic_DNA"/>
</dbReference>
<proteinExistence type="predicted"/>